<keyword evidence="4" id="KW-0805">Transcription regulation</keyword>
<dbReference type="CDD" id="cd00202">
    <property type="entry name" value="ZnF_GATA"/>
    <property type="match status" value="1"/>
</dbReference>
<evidence type="ECO:0000313" key="12">
    <source>
        <dbReference type="Proteomes" id="UP001165080"/>
    </source>
</evidence>
<dbReference type="SUPFAM" id="SSF57716">
    <property type="entry name" value="Glucocorticoid receptor-like (DNA-binding domain)"/>
    <property type="match status" value="1"/>
</dbReference>
<keyword evidence="5" id="KW-0804">Transcription</keyword>
<protein>
    <recommendedName>
        <fullName evidence="10">GATA-type domain-containing protein</fullName>
    </recommendedName>
</protein>
<dbReference type="EMBL" id="BRXU01000003">
    <property type="protein sequence ID" value="GLC50266.1"/>
    <property type="molecule type" value="Genomic_DNA"/>
</dbReference>
<evidence type="ECO:0000256" key="3">
    <source>
        <dbReference type="ARBA" id="ARBA00022833"/>
    </source>
</evidence>
<comment type="function">
    <text evidence="7">Transcriptional regulator that specifically binds 5'-GATA-3' or 5'-GAT-3' motifs within gene promoters.</text>
</comment>
<dbReference type="PROSITE" id="PS00344">
    <property type="entry name" value="GATA_ZN_FINGER_1"/>
    <property type="match status" value="1"/>
</dbReference>
<name>A0A9W6EZM2_9CHLO</name>
<feature type="region of interest" description="Disordered" evidence="9">
    <location>
        <begin position="185"/>
        <end position="212"/>
    </location>
</feature>
<keyword evidence="1" id="KW-0479">Metal-binding</keyword>
<sequence length="475" mass="50861">MRGNKRRAAALVTAANKTQPALNDAVLDLANRKGMRCCVECGATSTPQWREGPKGPKTLCNACGVRRQRLLRKQQAATVGSIPTAPVAAVQARRRTASRVALQAPTMESDELPFGVTSGSEHSSDETEVDWATAMPVKQQQQGQRQQQLLQHEVEESCNEDESAAYDLLYFAGVQRSAGGLSGVGSDCPLDHHRQTQQHQQHHGHNTRRHVQPVHRSDDFYYFYEEEEAPGLESGETEDGSGPKRRKVTTAPPHLVGPWMAGSSFSSSEDAPENELLASQRVKASDNSASLLQQQHHGSVEEPQVGGNALALLQTVPAFLGSAPIPSAPAPATTMPSASASTAASSSPLYALPVPVALPVLPLSLPSLPAVSAKDYEVLLKLQLDFQRACLQLHQANVQCEAVSAVVAEHRQAATSAHEQAAAASQQLAEEARAVADRYRLRDVLSDLRPAAAAAAPVGRVAARSEAIIKQEQQQ</sequence>
<evidence type="ECO:0000256" key="4">
    <source>
        <dbReference type="ARBA" id="ARBA00023015"/>
    </source>
</evidence>
<comment type="caution">
    <text evidence="11">The sequence shown here is derived from an EMBL/GenBank/DDBJ whole genome shotgun (WGS) entry which is preliminary data.</text>
</comment>
<accession>A0A9W6EZM2</accession>
<evidence type="ECO:0000256" key="9">
    <source>
        <dbReference type="SAM" id="MobiDB-lite"/>
    </source>
</evidence>
<dbReference type="OrthoDB" id="2162994at2759"/>
<dbReference type="InterPro" id="IPR000679">
    <property type="entry name" value="Znf_GATA"/>
</dbReference>
<dbReference type="GO" id="GO:0008270">
    <property type="term" value="F:zinc ion binding"/>
    <property type="evidence" value="ECO:0007669"/>
    <property type="project" value="UniProtKB-KW"/>
</dbReference>
<dbReference type="Pfam" id="PF00320">
    <property type="entry name" value="GATA"/>
    <property type="match status" value="1"/>
</dbReference>
<keyword evidence="3" id="KW-0862">Zinc</keyword>
<organism evidence="11 12">
    <name type="scientific">Pleodorina starrii</name>
    <dbReference type="NCBI Taxonomy" id="330485"/>
    <lineage>
        <taxon>Eukaryota</taxon>
        <taxon>Viridiplantae</taxon>
        <taxon>Chlorophyta</taxon>
        <taxon>core chlorophytes</taxon>
        <taxon>Chlorophyceae</taxon>
        <taxon>CS clade</taxon>
        <taxon>Chlamydomonadales</taxon>
        <taxon>Volvocaceae</taxon>
        <taxon>Pleodorina</taxon>
    </lineage>
</organism>
<reference evidence="11 12" key="1">
    <citation type="journal article" date="2023" name="Commun. Biol.">
        <title>Reorganization of the ancestral sex-determining regions during the evolution of trioecy in Pleodorina starrii.</title>
        <authorList>
            <person name="Takahashi K."/>
            <person name="Suzuki S."/>
            <person name="Kawai-Toyooka H."/>
            <person name="Yamamoto K."/>
            <person name="Hamaji T."/>
            <person name="Ootsuki R."/>
            <person name="Yamaguchi H."/>
            <person name="Kawachi M."/>
            <person name="Higashiyama T."/>
            <person name="Nozaki H."/>
        </authorList>
    </citation>
    <scope>NUCLEOTIDE SEQUENCE [LARGE SCALE GENOMIC DNA]</scope>
    <source>
        <strain evidence="11 12">NIES-4479</strain>
    </source>
</reference>
<proteinExistence type="inferred from homology"/>
<comment type="similarity">
    <text evidence="6">Belongs to the type IV zinc-finger family. Class B subfamily.</text>
</comment>
<keyword evidence="12" id="KW-1185">Reference proteome</keyword>
<feature type="compositionally biased region" description="Acidic residues" evidence="9">
    <location>
        <begin position="228"/>
        <end position="239"/>
    </location>
</feature>
<dbReference type="GO" id="GO:0043565">
    <property type="term" value="F:sequence-specific DNA binding"/>
    <property type="evidence" value="ECO:0007669"/>
    <property type="project" value="InterPro"/>
</dbReference>
<evidence type="ECO:0000256" key="6">
    <source>
        <dbReference type="ARBA" id="ARBA00024019"/>
    </source>
</evidence>
<gene>
    <name evidence="11" type="primary">PLEST000248</name>
    <name evidence="11" type="ORF">PLESTB_000360600</name>
</gene>
<dbReference type="PANTHER" id="PTHR47172:SF24">
    <property type="entry name" value="GATA ZINC FINGER DOMAIN-CONTAINING PROTEIN 14-RELATED"/>
    <property type="match status" value="1"/>
</dbReference>
<feature type="domain" description="GATA-type" evidence="10">
    <location>
        <begin position="32"/>
        <end position="65"/>
    </location>
</feature>
<feature type="compositionally biased region" description="Basic residues" evidence="9">
    <location>
        <begin position="200"/>
        <end position="212"/>
    </location>
</feature>
<evidence type="ECO:0000256" key="7">
    <source>
        <dbReference type="ARBA" id="ARBA00037539"/>
    </source>
</evidence>
<evidence type="ECO:0000256" key="1">
    <source>
        <dbReference type="ARBA" id="ARBA00022723"/>
    </source>
</evidence>
<dbReference type="SMART" id="SM00401">
    <property type="entry name" value="ZnF_GATA"/>
    <property type="match status" value="1"/>
</dbReference>
<dbReference type="Proteomes" id="UP001165080">
    <property type="component" value="Unassembled WGS sequence"/>
</dbReference>
<keyword evidence="2 8" id="KW-0863">Zinc-finger</keyword>
<dbReference type="GO" id="GO:0006355">
    <property type="term" value="P:regulation of DNA-templated transcription"/>
    <property type="evidence" value="ECO:0007669"/>
    <property type="project" value="InterPro"/>
</dbReference>
<evidence type="ECO:0000313" key="11">
    <source>
        <dbReference type="EMBL" id="GLC50266.1"/>
    </source>
</evidence>
<dbReference type="PANTHER" id="PTHR47172">
    <property type="entry name" value="OS01G0976800 PROTEIN"/>
    <property type="match status" value="1"/>
</dbReference>
<dbReference type="PROSITE" id="PS50114">
    <property type="entry name" value="GATA_ZN_FINGER_2"/>
    <property type="match status" value="1"/>
</dbReference>
<evidence type="ECO:0000256" key="2">
    <source>
        <dbReference type="ARBA" id="ARBA00022771"/>
    </source>
</evidence>
<feature type="region of interest" description="Disordered" evidence="9">
    <location>
        <begin position="110"/>
        <end position="129"/>
    </location>
</feature>
<feature type="region of interest" description="Disordered" evidence="9">
    <location>
        <begin position="228"/>
        <end position="275"/>
    </location>
</feature>
<dbReference type="Gene3D" id="3.30.50.10">
    <property type="entry name" value="Erythroid Transcription Factor GATA-1, subunit A"/>
    <property type="match status" value="1"/>
</dbReference>
<evidence type="ECO:0000259" key="10">
    <source>
        <dbReference type="PROSITE" id="PS50114"/>
    </source>
</evidence>
<dbReference type="InterPro" id="IPR013088">
    <property type="entry name" value="Znf_NHR/GATA"/>
</dbReference>
<evidence type="ECO:0000256" key="5">
    <source>
        <dbReference type="ARBA" id="ARBA00023163"/>
    </source>
</evidence>
<dbReference type="AlphaFoldDB" id="A0A9W6EZM2"/>
<evidence type="ECO:0000256" key="8">
    <source>
        <dbReference type="PROSITE-ProRule" id="PRU00094"/>
    </source>
</evidence>